<comment type="caution">
    <text evidence="9">The sequence shown here is derived from an EMBL/GenBank/DDBJ whole genome shotgun (WGS) entry which is preliminary data.</text>
</comment>
<comment type="catalytic activity">
    <reaction evidence="7">
        <text>Endonucleolytic cleavage to 5'-phosphooligonucleotide end-products.</text>
        <dbReference type="EC" id="3.1.21.2"/>
    </reaction>
</comment>
<evidence type="ECO:0000256" key="4">
    <source>
        <dbReference type="ARBA" id="ARBA00022801"/>
    </source>
</evidence>
<sequence length="277" mass="31095">MLTVGCHMSVSRGFAAMGKQAVEIGANTLQFFTRNPRGGKARALDEKDIAHFLDIARENNFGPLVAHAPYTLNACSDKPEVLDFAYRAMKEDLERMEYLPGNYYNFHPGSHVGQGSEIGIQKIAGLLNELLSEELKTMILLETMAGKGSEVGRSFEELAAIISQTKCQERLGVCLDTCHVFDGGYDIKENLETVLEEFDRIIGLNRLKAVHLNDSMYGFKSHKDRHARLGEGQLGWKAIFEIMNHPKLKGLPFCLETPNELPGYAEEIRILRENYKE</sequence>
<keyword evidence="10" id="KW-1185">Reference proteome</keyword>
<dbReference type="OrthoDB" id="9805666at2"/>
<dbReference type="AlphaFoldDB" id="A0A0V8QDR5"/>
<dbReference type="GO" id="GO:0008270">
    <property type="term" value="F:zinc ion binding"/>
    <property type="evidence" value="ECO:0007669"/>
    <property type="project" value="UniProtKB-UniRule"/>
</dbReference>
<dbReference type="GO" id="GO:0003677">
    <property type="term" value="F:DNA binding"/>
    <property type="evidence" value="ECO:0007669"/>
    <property type="project" value="InterPro"/>
</dbReference>
<evidence type="ECO:0000256" key="2">
    <source>
        <dbReference type="ARBA" id="ARBA00022723"/>
    </source>
</evidence>
<keyword evidence="3 7" id="KW-0227">DNA damage</keyword>
<evidence type="ECO:0000259" key="8">
    <source>
        <dbReference type="Pfam" id="PF01261"/>
    </source>
</evidence>
<protein>
    <recommendedName>
        <fullName evidence="7">Probable endonuclease 4</fullName>
        <ecNumber evidence="7">3.1.21.2</ecNumber>
    </recommendedName>
    <alternativeName>
        <fullName evidence="7">Endodeoxyribonuclease IV</fullName>
    </alternativeName>
    <alternativeName>
        <fullName evidence="7">Endonuclease IV</fullName>
    </alternativeName>
</protein>
<keyword evidence="7" id="KW-0540">Nuclease</keyword>
<keyword evidence="7 9" id="KW-0255">Endonuclease</keyword>
<dbReference type="NCBIfam" id="TIGR00587">
    <property type="entry name" value="nfo"/>
    <property type="match status" value="1"/>
</dbReference>
<dbReference type="SUPFAM" id="SSF51658">
    <property type="entry name" value="Xylose isomerase-like"/>
    <property type="match status" value="1"/>
</dbReference>
<dbReference type="GO" id="GO:0006284">
    <property type="term" value="P:base-excision repair"/>
    <property type="evidence" value="ECO:0007669"/>
    <property type="project" value="TreeGrafter"/>
</dbReference>
<feature type="domain" description="Xylose isomerase-like TIM barrel" evidence="8">
    <location>
        <begin position="20"/>
        <end position="273"/>
    </location>
</feature>
<feature type="binding site" evidence="7">
    <location>
        <position position="211"/>
    </location>
    <ligand>
        <name>Zn(2+)</name>
        <dbReference type="ChEBI" id="CHEBI:29105"/>
        <label>2</label>
    </ligand>
</feature>
<dbReference type="EMBL" id="LNAM01000164">
    <property type="protein sequence ID" value="KSV58618.1"/>
    <property type="molecule type" value="Genomic_DNA"/>
</dbReference>
<organism evidence="9 10">
    <name type="scientific">Acetivibrio ethanolgignens</name>
    <dbReference type="NCBI Taxonomy" id="290052"/>
    <lineage>
        <taxon>Bacteria</taxon>
        <taxon>Bacillati</taxon>
        <taxon>Bacillota</taxon>
        <taxon>Clostridia</taxon>
        <taxon>Eubacteriales</taxon>
        <taxon>Oscillospiraceae</taxon>
        <taxon>Acetivibrio</taxon>
    </lineage>
</organism>
<proteinExistence type="inferred from homology"/>
<comment type="similarity">
    <text evidence="1 7">Belongs to the AP endonuclease 2 family.</text>
</comment>
<dbReference type="GO" id="GO:0003906">
    <property type="term" value="F:DNA-(apurinic or apyrimidinic site) endonuclease activity"/>
    <property type="evidence" value="ECO:0007669"/>
    <property type="project" value="TreeGrafter"/>
</dbReference>
<feature type="binding site" evidence="7">
    <location>
        <position position="67"/>
    </location>
    <ligand>
        <name>Zn(2+)</name>
        <dbReference type="ChEBI" id="CHEBI:29105"/>
        <label>1</label>
    </ligand>
</feature>
<feature type="binding site" evidence="7">
    <location>
        <position position="142"/>
    </location>
    <ligand>
        <name>Zn(2+)</name>
        <dbReference type="ChEBI" id="CHEBI:29105"/>
        <label>2</label>
    </ligand>
</feature>
<evidence type="ECO:0000256" key="5">
    <source>
        <dbReference type="ARBA" id="ARBA00022833"/>
    </source>
</evidence>
<dbReference type="InterPro" id="IPR001719">
    <property type="entry name" value="AP_endonuc_2"/>
</dbReference>
<dbReference type="CDD" id="cd00019">
    <property type="entry name" value="AP2Ec"/>
    <property type="match status" value="1"/>
</dbReference>
<dbReference type="Gene3D" id="3.20.20.150">
    <property type="entry name" value="Divalent-metal-dependent TIM barrel enzymes"/>
    <property type="match status" value="1"/>
</dbReference>
<dbReference type="PROSITE" id="PS00730">
    <property type="entry name" value="AP_NUCLEASE_F2_2"/>
    <property type="match status" value="1"/>
</dbReference>
<feature type="binding site" evidence="7">
    <location>
        <position position="179"/>
    </location>
    <ligand>
        <name>Zn(2+)</name>
        <dbReference type="ChEBI" id="CHEBI:29105"/>
        <label>3</label>
    </ligand>
</feature>
<dbReference type="PROSITE" id="PS51432">
    <property type="entry name" value="AP_NUCLEASE_F2_4"/>
    <property type="match status" value="1"/>
</dbReference>
<evidence type="ECO:0000256" key="3">
    <source>
        <dbReference type="ARBA" id="ARBA00022763"/>
    </source>
</evidence>
<feature type="binding site" evidence="7">
    <location>
        <position position="256"/>
    </location>
    <ligand>
        <name>Zn(2+)</name>
        <dbReference type="ChEBI" id="CHEBI:29105"/>
        <label>2</label>
    </ligand>
</feature>
<keyword evidence="2 7" id="KW-0479">Metal-binding</keyword>
<reference evidence="9 10" key="1">
    <citation type="submission" date="2015-11" db="EMBL/GenBank/DDBJ databases">
        <title>Butyribacter intestini gen. nov., sp. nov., a butyric acid-producing bacterium of the family Lachnospiraceae isolated from the human faeces.</title>
        <authorList>
            <person name="Zou Y."/>
            <person name="Xue W."/>
            <person name="Luo G."/>
            <person name="Lv M."/>
        </authorList>
    </citation>
    <scope>NUCLEOTIDE SEQUENCE [LARGE SCALE GENOMIC DNA]</scope>
    <source>
        <strain evidence="9 10">ACET-33324</strain>
    </source>
</reference>
<keyword evidence="5 7" id="KW-0862">Zinc</keyword>
<dbReference type="InterPro" id="IPR013022">
    <property type="entry name" value="Xyl_isomerase-like_TIM-brl"/>
</dbReference>
<keyword evidence="4 7" id="KW-0378">Hydrolase</keyword>
<feature type="binding site" evidence="7">
    <location>
        <position position="176"/>
    </location>
    <ligand>
        <name>Zn(2+)</name>
        <dbReference type="ChEBI" id="CHEBI:29105"/>
        <label>2</label>
    </ligand>
</feature>
<evidence type="ECO:0000313" key="10">
    <source>
        <dbReference type="Proteomes" id="UP000054874"/>
    </source>
</evidence>
<accession>A0A0V8QDR5</accession>
<evidence type="ECO:0000313" key="9">
    <source>
        <dbReference type="EMBL" id="KSV58618.1"/>
    </source>
</evidence>
<dbReference type="EC" id="3.1.21.2" evidence="7"/>
<dbReference type="SMART" id="SM00518">
    <property type="entry name" value="AP2Ec"/>
    <property type="match status" value="1"/>
</dbReference>
<dbReference type="GO" id="GO:0008081">
    <property type="term" value="F:phosphoric diester hydrolase activity"/>
    <property type="evidence" value="ECO:0007669"/>
    <property type="project" value="TreeGrafter"/>
</dbReference>
<dbReference type="RefSeq" id="WP_058353062.1">
    <property type="nucleotide sequence ID" value="NZ_CABMMD010000164.1"/>
</dbReference>
<feature type="binding site" evidence="7">
    <location>
        <position position="142"/>
    </location>
    <ligand>
        <name>Zn(2+)</name>
        <dbReference type="ChEBI" id="CHEBI:29105"/>
        <label>1</label>
    </ligand>
</feature>
<evidence type="ECO:0000256" key="7">
    <source>
        <dbReference type="HAMAP-Rule" id="MF_00152"/>
    </source>
</evidence>
<gene>
    <name evidence="7" type="primary">nfo</name>
    <name evidence="9" type="ORF">ASU35_02100</name>
</gene>
<name>A0A0V8QDR5_9FIRM</name>
<dbReference type="PANTHER" id="PTHR21445">
    <property type="entry name" value="ENDONUCLEASE IV ENDODEOXYRIBONUCLEASE IV"/>
    <property type="match status" value="1"/>
</dbReference>
<dbReference type="InterPro" id="IPR018246">
    <property type="entry name" value="AP_endonuc_F2_Zn_BS"/>
</dbReference>
<comment type="function">
    <text evidence="7">Endonuclease IV plays a role in DNA repair. It cleaves phosphodiester bonds at apurinic or apyrimidinic (AP) sites, generating a 3'-hydroxyl group and a 5'-terminal sugar phosphate.</text>
</comment>
<dbReference type="Proteomes" id="UP000054874">
    <property type="component" value="Unassembled WGS sequence"/>
</dbReference>
<feature type="binding site" evidence="7">
    <location>
        <position position="107"/>
    </location>
    <ligand>
        <name>Zn(2+)</name>
        <dbReference type="ChEBI" id="CHEBI:29105"/>
        <label>1</label>
    </ligand>
</feature>
<dbReference type="STRING" id="290052.ASU35_02100"/>
<feature type="binding site" evidence="7">
    <location>
        <position position="226"/>
    </location>
    <ligand>
        <name>Zn(2+)</name>
        <dbReference type="ChEBI" id="CHEBI:29105"/>
        <label>3</label>
    </ligand>
</feature>
<dbReference type="FunFam" id="3.20.20.150:FF:000001">
    <property type="entry name" value="Probable endonuclease 4"/>
    <property type="match status" value="1"/>
</dbReference>
<feature type="binding site" evidence="7">
    <location>
        <position position="224"/>
    </location>
    <ligand>
        <name>Zn(2+)</name>
        <dbReference type="ChEBI" id="CHEBI:29105"/>
        <label>3</label>
    </ligand>
</feature>
<dbReference type="PANTHER" id="PTHR21445:SF0">
    <property type="entry name" value="APURINIC-APYRIMIDINIC ENDONUCLEASE"/>
    <property type="match status" value="1"/>
</dbReference>
<dbReference type="Pfam" id="PF01261">
    <property type="entry name" value="AP_endonuc_2"/>
    <property type="match status" value="1"/>
</dbReference>
<evidence type="ECO:0000256" key="6">
    <source>
        <dbReference type="ARBA" id="ARBA00023204"/>
    </source>
</evidence>
<comment type="cofactor">
    <cofactor evidence="7">
        <name>Zn(2+)</name>
        <dbReference type="ChEBI" id="CHEBI:29105"/>
    </cofactor>
    <text evidence="7">Binds 3 Zn(2+) ions.</text>
</comment>
<dbReference type="GO" id="GO:0008833">
    <property type="term" value="F:deoxyribonuclease IV (phage-T4-induced) activity"/>
    <property type="evidence" value="ECO:0007669"/>
    <property type="project" value="UniProtKB-UniRule"/>
</dbReference>
<dbReference type="HAMAP" id="MF_00152">
    <property type="entry name" value="Nfo"/>
    <property type="match status" value="1"/>
</dbReference>
<keyword evidence="6 7" id="KW-0234">DNA repair</keyword>
<dbReference type="InterPro" id="IPR036237">
    <property type="entry name" value="Xyl_isomerase-like_sf"/>
</dbReference>
<evidence type="ECO:0000256" key="1">
    <source>
        <dbReference type="ARBA" id="ARBA00005340"/>
    </source>
</evidence>